<keyword evidence="3" id="KW-1185">Reference proteome</keyword>
<reference evidence="2" key="1">
    <citation type="submission" date="2017-04" db="EMBL/GenBank/DDBJ databases">
        <title>Complete Genome Sequences of Twelve Strains of a Stable Defined Moderately Diverse Mouse Microbiota 2 (sDMDMm2).</title>
        <authorList>
            <person name="Uchimura Y."/>
            <person name="Wyss M."/>
            <person name="Brugiroux S."/>
            <person name="Limenitakis J.P."/>
            <person name="Stecher B."/>
            <person name="McCoy K.D."/>
            <person name="Macpherson A.J."/>
        </authorList>
    </citation>
    <scope>NUCLEOTIDE SEQUENCE</scope>
    <source>
        <strain evidence="2">YL58</strain>
    </source>
</reference>
<evidence type="ECO:0000313" key="2">
    <source>
        <dbReference type="EMBL" id="ANU74346.1"/>
    </source>
</evidence>
<dbReference type="OrthoDB" id="3035714at2"/>
<dbReference type="AlphaFoldDB" id="A0A1C7I409"/>
<feature type="transmembrane region" description="Helical" evidence="1">
    <location>
        <begin position="12"/>
        <end position="33"/>
    </location>
</feature>
<gene>
    <name evidence="2" type="ORF">A4V09_00270</name>
</gene>
<keyword evidence="1" id="KW-0812">Transmembrane</keyword>
<keyword evidence="1" id="KW-0472">Membrane</keyword>
<dbReference type="KEGG" id="byl:A4V09_00270"/>
<name>A0A1C7I409_9FIRM</name>
<dbReference type="RefSeq" id="WP_065540582.1">
    <property type="nucleotide sequence ID" value="NZ_CP015405.2"/>
</dbReference>
<dbReference type="EMBL" id="CP015405">
    <property type="protein sequence ID" value="ANU74346.1"/>
    <property type="molecule type" value="Genomic_DNA"/>
</dbReference>
<protein>
    <submittedName>
        <fullName evidence="2">Uncharacterized protein</fullName>
    </submittedName>
</protein>
<evidence type="ECO:0000256" key="1">
    <source>
        <dbReference type="SAM" id="Phobius"/>
    </source>
</evidence>
<keyword evidence="1" id="KW-1133">Transmembrane helix</keyword>
<evidence type="ECO:0000313" key="3">
    <source>
        <dbReference type="Proteomes" id="UP000092574"/>
    </source>
</evidence>
<dbReference type="Proteomes" id="UP000092574">
    <property type="component" value="Chromosome"/>
</dbReference>
<proteinExistence type="predicted"/>
<organism evidence="2 3">
    <name type="scientific">Blautia pseudococcoides</name>
    <dbReference type="NCBI Taxonomy" id="1796616"/>
    <lineage>
        <taxon>Bacteria</taxon>
        <taxon>Bacillati</taxon>
        <taxon>Bacillota</taxon>
        <taxon>Clostridia</taxon>
        <taxon>Lachnospirales</taxon>
        <taxon>Lachnospiraceae</taxon>
        <taxon>Blautia</taxon>
    </lineage>
</organism>
<sequence length="146" mass="16454">MDNLLPVLKNIVSYALPIITCVTVVIGGVWTLYKYFKEKNRDFHSEILAKVYEPLFTQLVKMEYSRKLLEKSLEVKSKGGENSGRVTLMQDDVSKGAFSVKEVPFISWGSTKTNTEIKIGQTTVKQEEYANGLGMACFGCPQFSKR</sequence>
<accession>A0A1C7I409</accession>